<accession>A0A8U0WAQ1</accession>
<dbReference type="Pfam" id="PF07738">
    <property type="entry name" value="Sad1_UNC"/>
    <property type="match status" value="1"/>
</dbReference>
<feature type="domain" description="SUN" evidence="6">
    <location>
        <begin position="57"/>
        <end position="227"/>
    </location>
</feature>
<evidence type="ECO:0000256" key="1">
    <source>
        <dbReference type="ARBA" id="ARBA00004370"/>
    </source>
</evidence>
<gene>
    <name evidence="8" type="primary">LOC119633072</name>
</gene>
<protein>
    <submittedName>
        <fullName evidence="8">SUN domain-containing protein 3-like</fullName>
    </submittedName>
</protein>
<sequence length="274" mass="30792">MAHSMLSKADVQNDRHMLMNTLDGIIKQVFSSVRDELYTLKKAIRGAECPNNAPGKTSVKIHERVNYASEDLGAKVVSVMAQPLYSSNFFELLLGIKYWPNPPVKMLRSNMAPGNCFAFKDDRAVVMIKLPRPVMIDQIGLSHISRKQSPTGDASSAPKDFTVFAVTENRDVLLGNFRYECIQTKLLQTFFVQPSEKYDLLRFHFNSNHGHSTFTCIYRIVVYGRVFHDSLLHQNGHLRKRGLDTDQSPMTPNVGEKTTQHHHPTSASSASPSG</sequence>
<dbReference type="Proteomes" id="UP000092443">
    <property type="component" value="Unplaced"/>
</dbReference>
<dbReference type="InterPro" id="IPR012919">
    <property type="entry name" value="SUN_dom"/>
</dbReference>
<proteinExistence type="predicted"/>
<evidence type="ECO:0000256" key="3">
    <source>
        <dbReference type="ARBA" id="ARBA00022989"/>
    </source>
</evidence>
<evidence type="ECO:0000256" key="2">
    <source>
        <dbReference type="ARBA" id="ARBA00022692"/>
    </source>
</evidence>
<evidence type="ECO:0000313" key="8">
    <source>
        <dbReference type="RefSeq" id="XP_037882215.1"/>
    </source>
</evidence>
<keyword evidence="4" id="KW-0472">Membrane</keyword>
<evidence type="ECO:0000259" key="6">
    <source>
        <dbReference type="PROSITE" id="PS51469"/>
    </source>
</evidence>
<dbReference type="RefSeq" id="XP_037882215.1">
    <property type="nucleotide sequence ID" value="XM_038026287.1"/>
</dbReference>
<dbReference type="KEGG" id="gfs:119633072"/>
<dbReference type="GO" id="GO:0034993">
    <property type="term" value="C:meiotic nuclear membrane microtubule tethering complex"/>
    <property type="evidence" value="ECO:0007669"/>
    <property type="project" value="TreeGrafter"/>
</dbReference>
<dbReference type="InterPro" id="IPR045119">
    <property type="entry name" value="SUN1-5"/>
</dbReference>
<evidence type="ECO:0000256" key="4">
    <source>
        <dbReference type="ARBA" id="ARBA00023136"/>
    </source>
</evidence>
<dbReference type="AlphaFoldDB" id="A0A8U0WAQ1"/>
<organism evidence="7 8">
    <name type="scientific">Glossina fuscipes</name>
    <dbReference type="NCBI Taxonomy" id="7396"/>
    <lineage>
        <taxon>Eukaryota</taxon>
        <taxon>Metazoa</taxon>
        <taxon>Ecdysozoa</taxon>
        <taxon>Arthropoda</taxon>
        <taxon>Hexapoda</taxon>
        <taxon>Insecta</taxon>
        <taxon>Pterygota</taxon>
        <taxon>Neoptera</taxon>
        <taxon>Endopterygota</taxon>
        <taxon>Diptera</taxon>
        <taxon>Brachycera</taxon>
        <taxon>Muscomorpha</taxon>
        <taxon>Hippoboscoidea</taxon>
        <taxon>Glossinidae</taxon>
        <taxon>Glossina</taxon>
    </lineage>
</organism>
<keyword evidence="2" id="KW-0812">Transmembrane</keyword>
<dbReference type="GO" id="GO:0043495">
    <property type="term" value="F:protein-membrane adaptor activity"/>
    <property type="evidence" value="ECO:0007669"/>
    <property type="project" value="TreeGrafter"/>
</dbReference>
<keyword evidence="3" id="KW-1133">Transmembrane helix</keyword>
<evidence type="ECO:0000313" key="7">
    <source>
        <dbReference type="Proteomes" id="UP000092443"/>
    </source>
</evidence>
<dbReference type="PROSITE" id="PS51469">
    <property type="entry name" value="SUN"/>
    <property type="match status" value="1"/>
</dbReference>
<feature type="region of interest" description="Disordered" evidence="5">
    <location>
        <begin position="238"/>
        <end position="274"/>
    </location>
</feature>
<dbReference type="Gene3D" id="2.60.120.260">
    <property type="entry name" value="Galactose-binding domain-like"/>
    <property type="match status" value="1"/>
</dbReference>
<keyword evidence="7" id="KW-1185">Reference proteome</keyword>
<feature type="compositionally biased region" description="Low complexity" evidence="5">
    <location>
        <begin position="265"/>
        <end position="274"/>
    </location>
</feature>
<dbReference type="PANTHER" id="PTHR12911">
    <property type="entry name" value="SAD1/UNC-84-LIKE PROTEIN-RELATED"/>
    <property type="match status" value="1"/>
</dbReference>
<dbReference type="GeneID" id="119633072"/>
<comment type="subcellular location">
    <subcellularLocation>
        <location evidence="1">Membrane</location>
    </subcellularLocation>
</comment>
<evidence type="ECO:0000256" key="5">
    <source>
        <dbReference type="SAM" id="MobiDB-lite"/>
    </source>
</evidence>
<reference evidence="8" key="1">
    <citation type="submission" date="2025-08" db="UniProtKB">
        <authorList>
            <consortium name="RefSeq"/>
        </authorList>
    </citation>
    <scope>IDENTIFICATION</scope>
    <source>
        <tissue evidence="8">Whole body pupa</tissue>
    </source>
</reference>
<dbReference type="PANTHER" id="PTHR12911:SF8">
    <property type="entry name" value="KLAROID PROTEIN-RELATED"/>
    <property type="match status" value="1"/>
</dbReference>
<name>A0A8U0WAQ1_9MUSC</name>